<protein>
    <submittedName>
        <fullName evidence="1">TetR/AcrR family transcriptional regulator</fullName>
    </submittedName>
</protein>
<keyword evidence="2" id="KW-1185">Reference proteome</keyword>
<sequence length="206" mass="24654">MEQELTRESLLREAMAVFCTNGVKDLTERRIMQEFNLLPAEFHAWFSDKEDFIRQAVSLYLEEQKSVQLSLLEQAKHPIAELMHVIKHHTSQLQKINPNFFVQIQYLYPRVWTLYLRHIQMHSYHLFYELLNKGIRHGIFRPDLNIEIVTKVLLEQINVLLNHSLFPPQRYNMAEVFRGIFLYYLKGISTNRGDMELENFFSDFSM</sequence>
<dbReference type="InterPro" id="IPR009057">
    <property type="entry name" value="Homeodomain-like_sf"/>
</dbReference>
<reference evidence="2" key="1">
    <citation type="journal article" date="2019" name="Int. J. Syst. Evol. Microbiol.">
        <title>The Global Catalogue of Microorganisms (GCM) 10K type strain sequencing project: providing services to taxonomists for standard genome sequencing and annotation.</title>
        <authorList>
            <consortium name="The Broad Institute Genomics Platform"/>
            <consortium name="The Broad Institute Genome Sequencing Center for Infectious Disease"/>
            <person name="Wu L."/>
            <person name="Ma J."/>
        </authorList>
    </citation>
    <scope>NUCLEOTIDE SEQUENCE [LARGE SCALE GENOMIC DNA]</scope>
    <source>
        <strain evidence="2">CGMCC 4.7393</strain>
    </source>
</reference>
<dbReference type="SUPFAM" id="SSF46689">
    <property type="entry name" value="Homeodomain-like"/>
    <property type="match status" value="1"/>
</dbReference>
<dbReference type="Gene3D" id="1.10.357.10">
    <property type="entry name" value="Tetracycline Repressor, domain 2"/>
    <property type="match status" value="1"/>
</dbReference>
<dbReference type="RefSeq" id="WP_066622585.1">
    <property type="nucleotide sequence ID" value="NZ_JBHSYQ010000003.1"/>
</dbReference>
<proteinExistence type="predicted"/>
<organism evidence="1 2">
    <name type="scientific">Rufibacter roseus</name>
    <dbReference type="NCBI Taxonomy" id="1567108"/>
    <lineage>
        <taxon>Bacteria</taxon>
        <taxon>Pseudomonadati</taxon>
        <taxon>Bacteroidota</taxon>
        <taxon>Cytophagia</taxon>
        <taxon>Cytophagales</taxon>
        <taxon>Hymenobacteraceae</taxon>
        <taxon>Rufibacter</taxon>
    </lineage>
</organism>
<accession>A0ABW2DFG1</accession>
<gene>
    <name evidence="1" type="ORF">ACFQHR_02780</name>
</gene>
<evidence type="ECO:0000313" key="2">
    <source>
        <dbReference type="Proteomes" id="UP001596405"/>
    </source>
</evidence>
<name>A0ABW2DFG1_9BACT</name>
<comment type="caution">
    <text evidence="1">The sequence shown here is derived from an EMBL/GenBank/DDBJ whole genome shotgun (WGS) entry which is preliminary data.</text>
</comment>
<evidence type="ECO:0000313" key="1">
    <source>
        <dbReference type="EMBL" id="MFC6996529.1"/>
    </source>
</evidence>
<dbReference type="SUPFAM" id="SSF48498">
    <property type="entry name" value="Tetracyclin repressor-like, C-terminal domain"/>
    <property type="match status" value="1"/>
</dbReference>
<dbReference type="EMBL" id="JBHSYQ010000003">
    <property type="protein sequence ID" value="MFC6996529.1"/>
    <property type="molecule type" value="Genomic_DNA"/>
</dbReference>
<dbReference type="Proteomes" id="UP001596405">
    <property type="component" value="Unassembled WGS sequence"/>
</dbReference>
<dbReference type="InterPro" id="IPR036271">
    <property type="entry name" value="Tet_transcr_reg_TetR-rel_C_sf"/>
</dbReference>